<feature type="compositionally biased region" description="Basic residues" evidence="5">
    <location>
        <begin position="349"/>
        <end position="359"/>
    </location>
</feature>
<dbReference type="SUPFAM" id="SSF47095">
    <property type="entry name" value="HMG-box"/>
    <property type="match status" value="1"/>
</dbReference>
<dbReference type="InParanoid" id="A7RYU4"/>
<dbReference type="HOGENOM" id="CLU_292108_0_0_1"/>
<keyword evidence="4" id="KW-0238">DNA-binding</keyword>
<evidence type="ECO:0000256" key="3">
    <source>
        <dbReference type="ARBA" id="ARBA00022833"/>
    </source>
</evidence>
<evidence type="ECO:0000259" key="6">
    <source>
        <dbReference type="PROSITE" id="PS50118"/>
    </source>
</evidence>
<feature type="region of interest" description="Disordered" evidence="5">
    <location>
        <begin position="489"/>
        <end position="569"/>
    </location>
</feature>
<dbReference type="GO" id="GO:0005634">
    <property type="term" value="C:nucleus"/>
    <property type="evidence" value="ECO:0007669"/>
    <property type="project" value="UniProtKB-UniRule"/>
</dbReference>
<dbReference type="Proteomes" id="UP000001593">
    <property type="component" value="Unassembled WGS sequence"/>
</dbReference>
<keyword evidence="3" id="KW-0862">Zinc</keyword>
<keyword evidence="1" id="KW-0479">Metal-binding</keyword>
<feature type="region of interest" description="Disordered" evidence="5">
    <location>
        <begin position="303"/>
        <end position="429"/>
    </location>
</feature>
<dbReference type="Gene3D" id="1.10.30.10">
    <property type="entry name" value="High mobility group box domain"/>
    <property type="match status" value="1"/>
</dbReference>
<feature type="DNA-binding region" description="HMG box" evidence="4">
    <location>
        <begin position="440"/>
        <end position="486"/>
    </location>
</feature>
<dbReference type="InterPro" id="IPR055300">
    <property type="entry name" value="CWZF3/5/7"/>
</dbReference>
<dbReference type="AlphaFoldDB" id="A7RYU4"/>
<feature type="domain" description="BHLH" evidence="7">
    <location>
        <begin position="243"/>
        <end position="295"/>
    </location>
</feature>
<dbReference type="PROSITE" id="PS51050">
    <property type="entry name" value="ZF_CW"/>
    <property type="match status" value="1"/>
</dbReference>
<evidence type="ECO:0000256" key="4">
    <source>
        <dbReference type="PROSITE-ProRule" id="PRU00267"/>
    </source>
</evidence>
<keyword evidence="4" id="KW-0539">Nucleus</keyword>
<evidence type="ECO:0000259" key="7">
    <source>
        <dbReference type="PROSITE" id="PS50888"/>
    </source>
</evidence>
<dbReference type="InterPro" id="IPR009071">
    <property type="entry name" value="HMG_box_dom"/>
</dbReference>
<dbReference type="InterPro" id="IPR036910">
    <property type="entry name" value="HMG_box_dom_sf"/>
</dbReference>
<protein>
    <recommendedName>
        <fullName evidence="11">BHLH domain-containing protein</fullName>
    </recommendedName>
</protein>
<dbReference type="InterPro" id="IPR036638">
    <property type="entry name" value="HLH_DNA-bd_sf"/>
</dbReference>
<name>A7RYU4_NEMVE</name>
<evidence type="ECO:0000256" key="5">
    <source>
        <dbReference type="SAM" id="MobiDB-lite"/>
    </source>
</evidence>
<proteinExistence type="predicted"/>
<dbReference type="GO" id="GO:0008270">
    <property type="term" value="F:zinc ion binding"/>
    <property type="evidence" value="ECO:0007669"/>
    <property type="project" value="UniProtKB-KW"/>
</dbReference>
<dbReference type="PROSITE" id="PS50888">
    <property type="entry name" value="BHLH"/>
    <property type="match status" value="1"/>
</dbReference>
<evidence type="ECO:0000256" key="1">
    <source>
        <dbReference type="ARBA" id="ARBA00022723"/>
    </source>
</evidence>
<keyword evidence="2" id="KW-0863">Zinc-finger</keyword>
<dbReference type="PANTHER" id="PTHR46524">
    <property type="entry name" value="CW-TYPE ZINC FINGER"/>
    <property type="match status" value="1"/>
</dbReference>
<evidence type="ECO:0000256" key="2">
    <source>
        <dbReference type="ARBA" id="ARBA00022771"/>
    </source>
</evidence>
<feature type="region of interest" description="Disordered" evidence="5">
    <location>
        <begin position="221"/>
        <end position="241"/>
    </location>
</feature>
<evidence type="ECO:0000313" key="9">
    <source>
        <dbReference type="EMBL" id="EDO43382.1"/>
    </source>
</evidence>
<dbReference type="SUPFAM" id="SSF47459">
    <property type="entry name" value="HLH, helix-loop-helix DNA-binding domain"/>
    <property type="match status" value="1"/>
</dbReference>
<dbReference type="InterPro" id="IPR011124">
    <property type="entry name" value="Znf_CW"/>
</dbReference>
<feature type="domain" description="HMG box" evidence="6">
    <location>
        <begin position="440"/>
        <end position="486"/>
    </location>
</feature>
<organism evidence="9 10">
    <name type="scientific">Nematostella vectensis</name>
    <name type="common">Starlet sea anemone</name>
    <dbReference type="NCBI Taxonomy" id="45351"/>
    <lineage>
        <taxon>Eukaryota</taxon>
        <taxon>Metazoa</taxon>
        <taxon>Cnidaria</taxon>
        <taxon>Anthozoa</taxon>
        <taxon>Hexacorallia</taxon>
        <taxon>Actiniaria</taxon>
        <taxon>Edwardsiidae</taxon>
        <taxon>Nematostella</taxon>
    </lineage>
</organism>
<evidence type="ECO:0008006" key="11">
    <source>
        <dbReference type="Google" id="ProtNLM"/>
    </source>
</evidence>
<feature type="compositionally biased region" description="Polar residues" evidence="5">
    <location>
        <begin position="535"/>
        <end position="551"/>
    </location>
</feature>
<keyword evidence="10" id="KW-1185">Reference proteome</keyword>
<dbReference type="SMART" id="SM00353">
    <property type="entry name" value="HLH"/>
    <property type="match status" value="1"/>
</dbReference>
<dbReference type="Gene3D" id="3.30.40.100">
    <property type="match status" value="1"/>
</dbReference>
<feature type="domain" description="CW-type" evidence="8">
    <location>
        <begin position="957"/>
        <end position="1008"/>
    </location>
</feature>
<sequence>MDGLSNNHLRTPEEIRYTDCSSISPSGQLTSPVPFESVSQEVYHYMPGNNTNQQVMPPEMYWPYNNEPGRTSYNTSYTTPTGQYSYWRSSPYPNADVMMCKDWSSPSPDIFSYCPPPWPIETMSGCQGGNLHLVTHTNWPTSVATTSCEQGSNVDVPVSEAALPEDTGFARQQLSPCDYMATTDLDGLKIHLAKVVSPKMSVNGNTDKLIATQTEWRLKTRTSNNDEKYSPSLSSKVKSRKPELYKRQKILQRKREYAIREALNHLNSLLPLDNPNRKLSKNMILQTAIEYIRSLQEEFNITVDPQSNTEPEGPNIDPRGTPEIKEKRKKRKGDEGGKKSGEAIISKRQALKARRRPSSSKKLLFQSANHVPPTFSPQSAGSSDHPRDSSLSSSQSSAESLSDSSQTSSESSWPQDIVNSPPKRAHPLKASRFPIKWRLPDRRDNRKISIMLGDYWNCMSEGDKRPFQEMARELMRKTKATYPEFKYSALEQTGKVRPSQGGKEKSPRKQPSVGSRSLRNRRKEESFGEEEIKLQASNSPSFKRNLDSTTPKAEVIPKRRKQQTPRKAVLSLPEKRNNRAKSITKSESTHDIMCYHSDITNASSTSAMGIRRENVFWAYRPIRPRPSLVREVKPLLVDGNSRPNPTARSNTNSLGREPGHQQLTLYFKELSASRYAAPPFLETVKVTRERLLYLFGPKTFALTEELPWLKDWGQEITYVGKNINVSICYISLDFVTLRVCELTLNSSCSESQALQMCGKIFGEVCFALVKQIAEDISNGTLRGVITRSSQLTQSAFVGLYNKNEEQKYKSLKKLANGEIKMNDLLRKNMPLESNPPEPHPDLQKIMDEKEGLQKQVERLKANVAQMSDWLLEMREENSRLQNQTETDALVIASLREKLESSKSKRNKRKRTVTQDPCTQHCHDIITIKTENDPLVFDGDICDGQQPEKRKDGQGVAARPCDNWVQCDKCKKWRMLSNNTDPSDLPEKWFCWLNDTNINDCSIPEEKKPIGQASQLMSASYWSLYKKLRISWSSSDDSDDGDDTD</sequence>
<dbReference type="PROSITE" id="PS50118">
    <property type="entry name" value="HMG_BOX_2"/>
    <property type="match status" value="1"/>
</dbReference>
<feature type="compositionally biased region" description="Basic and acidic residues" evidence="5">
    <location>
        <begin position="522"/>
        <end position="533"/>
    </location>
</feature>
<dbReference type="GO" id="GO:0046983">
    <property type="term" value="F:protein dimerization activity"/>
    <property type="evidence" value="ECO:0007669"/>
    <property type="project" value="InterPro"/>
</dbReference>
<dbReference type="Pfam" id="PF00010">
    <property type="entry name" value="HLH"/>
    <property type="match status" value="1"/>
</dbReference>
<dbReference type="InterPro" id="IPR011598">
    <property type="entry name" value="bHLH_dom"/>
</dbReference>
<dbReference type="Pfam" id="PF07496">
    <property type="entry name" value="zf-CW"/>
    <property type="match status" value="1"/>
</dbReference>
<dbReference type="GO" id="GO:0003677">
    <property type="term" value="F:DNA binding"/>
    <property type="evidence" value="ECO:0007669"/>
    <property type="project" value="UniProtKB-UniRule"/>
</dbReference>
<gene>
    <name evidence="9" type="ORF">NEMVEDRAFT_v1g241632</name>
</gene>
<feature type="compositionally biased region" description="Low complexity" evidence="5">
    <location>
        <begin position="389"/>
        <end position="412"/>
    </location>
</feature>
<evidence type="ECO:0000313" key="10">
    <source>
        <dbReference type="Proteomes" id="UP000001593"/>
    </source>
</evidence>
<dbReference type="Gene3D" id="4.10.280.10">
    <property type="entry name" value="Helix-loop-helix DNA-binding domain"/>
    <property type="match status" value="1"/>
</dbReference>
<feature type="compositionally biased region" description="Basic and acidic residues" evidence="5">
    <location>
        <begin position="320"/>
        <end position="341"/>
    </location>
</feature>
<dbReference type="PANTHER" id="PTHR46524:SF7">
    <property type="entry name" value="CW-TYPE ZINC FINGER"/>
    <property type="match status" value="1"/>
</dbReference>
<reference evidence="9 10" key="1">
    <citation type="journal article" date="2007" name="Science">
        <title>Sea anemone genome reveals ancestral eumetazoan gene repertoire and genomic organization.</title>
        <authorList>
            <person name="Putnam N.H."/>
            <person name="Srivastava M."/>
            <person name="Hellsten U."/>
            <person name="Dirks B."/>
            <person name="Chapman J."/>
            <person name="Salamov A."/>
            <person name="Terry A."/>
            <person name="Shapiro H."/>
            <person name="Lindquist E."/>
            <person name="Kapitonov V.V."/>
            <person name="Jurka J."/>
            <person name="Genikhovich G."/>
            <person name="Grigoriev I.V."/>
            <person name="Lucas S.M."/>
            <person name="Steele R.E."/>
            <person name="Finnerty J.R."/>
            <person name="Technau U."/>
            <person name="Martindale M.Q."/>
            <person name="Rokhsar D.S."/>
        </authorList>
    </citation>
    <scope>NUCLEOTIDE SEQUENCE [LARGE SCALE GENOMIC DNA]</scope>
    <source>
        <strain evidence="10">CH2 X CH6</strain>
    </source>
</reference>
<evidence type="ECO:0000259" key="8">
    <source>
        <dbReference type="PROSITE" id="PS51050"/>
    </source>
</evidence>
<dbReference type="EMBL" id="DS469554">
    <property type="protein sequence ID" value="EDO43382.1"/>
    <property type="molecule type" value="Genomic_DNA"/>
</dbReference>
<accession>A7RYU4</accession>